<accession>A0A3E0I242</accession>
<sequence length="51" mass="5740">MVKNISNLGTKLNKKEQRFINGGKKQCLLPDNTCSEIWIGCAESQCQPQPF</sequence>
<dbReference type="RefSeq" id="WP_170137021.1">
    <property type="nucleotide sequence ID" value="NZ_QUNS01000003.1"/>
</dbReference>
<organism evidence="1 2">
    <name type="scientific">Tenacibaculum gallaicum</name>
    <dbReference type="NCBI Taxonomy" id="561505"/>
    <lineage>
        <taxon>Bacteria</taxon>
        <taxon>Pseudomonadati</taxon>
        <taxon>Bacteroidota</taxon>
        <taxon>Flavobacteriia</taxon>
        <taxon>Flavobacteriales</taxon>
        <taxon>Flavobacteriaceae</taxon>
        <taxon>Tenacibaculum</taxon>
    </lineage>
</organism>
<evidence type="ECO:0000313" key="2">
    <source>
        <dbReference type="Proteomes" id="UP000256884"/>
    </source>
</evidence>
<gene>
    <name evidence="1" type="ORF">C7448_103356</name>
</gene>
<comment type="caution">
    <text evidence="1">The sequence shown here is derived from an EMBL/GenBank/DDBJ whole genome shotgun (WGS) entry which is preliminary data.</text>
</comment>
<dbReference type="AlphaFoldDB" id="A0A3E0I242"/>
<dbReference type="Proteomes" id="UP000256884">
    <property type="component" value="Unassembled WGS sequence"/>
</dbReference>
<protein>
    <recommendedName>
        <fullName evidence="3">Bacteriocin-like protein</fullName>
    </recommendedName>
</protein>
<proteinExistence type="predicted"/>
<name>A0A3E0I242_9FLAO</name>
<keyword evidence="2" id="KW-1185">Reference proteome</keyword>
<reference evidence="1 2" key="1">
    <citation type="submission" date="2018-08" db="EMBL/GenBank/DDBJ databases">
        <title>Genomic Encyclopedia of Type Strains, Phase IV (KMG-IV): sequencing the most valuable type-strain genomes for metagenomic binning, comparative biology and taxonomic classification.</title>
        <authorList>
            <person name="Goeker M."/>
        </authorList>
    </citation>
    <scope>NUCLEOTIDE SEQUENCE [LARGE SCALE GENOMIC DNA]</scope>
    <source>
        <strain evidence="1 2">DSM 18841</strain>
    </source>
</reference>
<dbReference type="EMBL" id="QUNS01000003">
    <property type="protein sequence ID" value="REH52620.1"/>
    <property type="molecule type" value="Genomic_DNA"/>
</dbReference>
<evidence type="ECO:0008006" key="3">
    <source>
        <dbReference type="Google" id="ProtNLM"/>
    </source>
</evidence>
<evidence type="ECO:0000313" key="1">
    <source>
        <dbReference type="EMBL" id="REH52620.1"/>
    </source>
</evidence>